<dbReference type="STRING" id="1903179.BI347_15900"/>
<evidence type="ECO:0000313" key="3">
    <source>
        <dbReference type="Proteomes" id="UP000180088"/>
    </source>
</evidence>
<proteinExistence type="predicted"/>
<comment type="caution">
    <text evidence="2">The sequence shown here is derived from an EMBL/GenBank/DDBJ whole genome shotgun (WGS) entry which is preliminary data.</text>
</comment>
<protein>
    <submittedName>
        <fullName evidence="2">Uncharacterized protein</fullName>
    </submittedName>
</protein>
<dbReference type="EMBL" id="MKCS01000002">
    <property type="protein sequence ID" value="OHX11188.1"/>
    <property type="molecule type" value="Genomic_DNA"/>
</dbReference>
<sequence>MGEQGQLGGAQLGRGGERVFVNAGNGNLVLQHRDEFLAANGLPLNLLRTYNSQGQSGDSGNWRLGYSRQIRGLSGAANAAGSTVHRIAEDGSDTLYAFDAGSGRYLSQHSAGVDDSLAFDGQRWTWTAGDSGQQESYDANGRLLQARDPRRPGHRPRLQRRRPTGQPQQRQRRDAVHRLRRRRQPQPVAHRVPGRPEPPHPDPHPLRLRQRQSSDQRQHRPHAH</sequence>
<dbReference type="Proteomes" id="UP000180088">
    <property type="component" value="Unassembled WGS sequence"/>
</dbReference>
<name>A0A1S1WV80_9NEIS</name>
<evidence type="ECO:0000256" key="1">
    <source>
        <dbReference type="SAM" id="MobiDB-lite"/>
    </source>
</evidence>
<gene>
    <name evidence="2" type="ORF">BI347_15900</name>
</gene>
<dbReference type="AlphaFoldDB" id="A0A1S1WV80"/>
<reference evidence="2 3" key="1">
    <citation type="submission" date="2016-09" db="EMBL/GenBank/DDBJ databases">
        <title>Chromobacterium muskegensis sp. nov., an insecticidal bacterium isolated from Sphagnum bogs.</title>
        <authorList>
            <person name="Sparks M.E."/>
            <person name="Blackburn M.B."/>
            <person name="Gundersen-Rindal D.E."/>
            <person name="Mitchell A."/>
            <person name="Farrar R."/>
            <person name="Kuhar D."/>
        </authorList>
    </citation>
    <scope>NUCLEOTIDE SEQUENCE [LARGE SCALE GENOMIC DNA]</scope>
    <source>
        <strain evidence="2 3">37-2</strain>
    </source>
</reference>
<accession>A0A1S1WV80</accession>
<organism evidence="2 3">
    <name type="scientific">Chromobacterium sphagni</name>
    <dbReference type="NCBI Taxonomy" id="1903179"/>
    <lineage>
        <taxon>Bacteria</taxon>
        <taxon>Pseudomonadati</taxon>
        <taxon>Pseudomonadota</taxon>
        <taxon>Betaproteobacteria</taxon>
        <taxon>Neisseriales</taxon>
        <taxon>Chromobacteriaceae</taxon>
        <taxon>Chromobacterium</taxon>
    </lineage>
</organism>
<feature type="region of interest" description="Disordered" evidence="1">
    <location>
        <begin position="141"/>
        <end position="224"/>
    </location>
</feature>
<evidence type="ECO:0000313" key="2">
    <source>
        <dbReference type="EMBL" id="OHX11188.1"/>
    </source>
</evidence>
<feature type="compositionally biased region" description="Basic residues" evidence="1">
    <location>
        <begin position="152"/>
        <end position="163"/>
    </location>
</feature>
<dbReference type="RefSeq" id="WP_071116446.1">
    <property type="nucleotide sequence ID" value="NZ_MKCS01000002.1"/>
</dbReference>